<reference evidence="2" key="1">
    <citation type="journal article" date="2017" name="Science">
        <title>Giant viruses with an expanded complement of translation system components.</title>
        <authorList>
            <person name="Schulz F."/>
            <person name="Yutin N."/>
            <person name="Ivanova N.N."/>
            <person name="Ortega D.R."/>
            <person name="Lee T.K."/>
            <person name="Vierheilig J."/>
            <person name="Daims H."/>
            <person name="Horn M."/>
            <person name="Wagner M."/>
            <person name="Jensen G.J."/>
            <person name="Kyrpides N.C."/>
            <person name="Koonin E.V."/>
            <person name="Woyke T."/>
        </authorList>
    </citation>
    <scope>NUCLEOTIDE SEQUENCE</scope>
    <source>
        <strain evidence="2">CTV1</strain>
    </source>
</reference>
<protein>
    <submittedName>
        <fullName evidence="2">Uncharacterized protein</fullName>
    </submittedName>
</protein>
<accession>A0A1V0S8E1</accession>
<proteinExistence type="predicted"/>
<dbReference type="EMBL" id="KY684083">
    <property type="protein sequence ID" value="ARF07977.1"/>
    <property type="molecule type" value="Genomic_DNA"/>
</dbReference>
<sequence length="284" mass="33672">MKYKCVKCNFETMYKGAWYNHKKSNKHLKLDNAESQNNNVEIQLLKKQVQDQKDMYDKMLLEQKNMFEEQKKLYENQIQLLLKQLDYSNTQLEKELSKNKSNTINNNTLNIVNYIVDNHKDTPAIEVSNDYLQVFGIDSKEKMKEYLLMYNDRNKLPHYFGDYFSKKYKKNNPKEQSIFCTDISRSNFLLRMKDNNEIKWIRDKGGKKLKNEILTPLIEYAGGILNDQIQNLIKNNDMDKVSKLLDALSKIKNKDIMNHILKQIGPDFQINETIINNAMTFINK</sequence>
<keyword evidence="1" id="KW-0175">Coiled coil</keyword>
<evidence type="ECO:0000313" key="2">
    <source>
        <dbReference type="EMBL" id="ARF07977.1"/>
    </source>
</evidence>
<organism evidence="2">
    <name type="scientific">Catovirus CTV1</name>
    <dbReference type="NCBI Taxonomy" id="1977631"/>
    <lineage>
        <taxon>Viruses</taxon>
        <taxon>Varidnaviria</taxon>
        <taxon>Bamfordvirae</taxon>
        <taxon>Nucleocytoviricota</taxon>
        <taxon>Megaviricetes</taxon>
        <taxon>Imitervirales</taxon>
        <taxon>Mimiviridae</taxon>
        <taxon>Klosneuvirinae</taxon>
        <taxon>Catovirus</taxon>
    </lineage>
</organism>
<evidence type="ECO:0000256" key="1">
    <source>
        <dbReference type="SAM" id="Coils"/>
    </source>
</evidence>
<feature type="coiled-coil region" evidence="1">
    <location>
        <begin position="30"/>
        <end position="84"/>
    </location>
</feature>
<name>A0A1V0S8E1_9VIRU</name>
<gene>
    <name evidence="2" type="ORF">Catovirus_1_27</name>
</gene>